<accession>A0ABY6GLT5</accession>
<dbReference type="Proteomes" id="UP001156193">
    <property type="component" value="Segment"/>
</dbReference>
<evidence type="ECO:0000313" key="1">
    <source>
        <dbReference type="EMBL" id="UYL64829.1"/>
    </source>
</evidence>
<name>A0ABY6GLT5_9CAUD</name>
<gene>
    <name evidence="1" type="ORF">OFDIEDLO_00033</name>
</gene>
<keyword evidence="2" id="KW-1185">Reference proteome</keyword>
<sequence>MLENTTILLEVSAIAPGETTSLSGYINLKDALKSHWTGECDFPSNASANCRVLLYSSHDHTNWDTEPIAQWDIEVHGGQTVRSSVALIPDFYYVAAKMQNLDENVTINNCKVRVTTVSP</sequence>
<protein>
    <submittedName>
        <fullName evidence="1">Uncharacterized protein</fullName>
    </submittedName>
</protein>
<dbReference type="EMBL" id="OP413838">
    <property type="protein sequence ID" value="UYL64829.1"/>
    <property type="molecule type" value="Genomic_DNA"/>
</dbReference>
<proteinExistence type="predicted"/>
<organism evidence="1 2">
    <name type="scientific">Methanophagales virus PBV299</name>
    <dbReference type="NCBI Taxonomy" id="2987730"/>
    <lineage>
        <taxon>Viruses</taxon>
        <taxon>Duplodnaviria</taxon>
        <taxon>Heunggongvirae</taxon>
        <taxon>Uroviricota</taxon>
        <taxon>Caudoviricetes</taxon>
        <taxon>Nakonvirales</taxon>
        <taxon>Ahpuchviridae</taxon>
        <taxon>Kisinvirus</taxon>
        <taxon>Kisinvirus pescaderoense</taxon>
    </lineage>
</organism>
<evidence type="ECO:0000313" key="2">
    <source>
        <dbReference type="Proteomes" id="UP001156193"/>
    </source>
</evidence>
<reference evidence="1 2" key="1">
    <citation type="submission" date="2022-09" db="EMBL/GenBank/DDBJ databases">
        <title>Evolutionary Diversification of Methanotrophic Ca. Methanophagales (ANME-1) and Their Expansive Virome.</title>
        <authorList>
            <person name="Laso-Perez R."/>
            <person name="Wu F."/>
            <person name="Cremiere A."/>
            <person name="Speth D."/>
            <person name="Magyar J.S."/>
            <person name="Krupovic M."/>
            <person name="Orphan V.J."/>
        </authorList>
    </citation>
    <scope>NUCLEOTIDE SEQUENCE [LARGE SCALE GENOMIC DNA]</scope>
    <source>
        <strain evidence="1">PBV299</strain>
    </source>
</reference>